<dbReference type="SMART" id="SM00432">
    <property type="entry name" value="MADS"/>
    <property type="match status" value="1"/>
</dbReference>
<keyword evidence="5" id="KW-0539">Nucleus</keyword>
<feature type="compositionally biased region" description="Polar residues" evidence="7">
    <location>
        <begin position="208"/>
        <end position="219"/>
    </location>
</feature>
<keyword evidence="10" id="KW-1185">Reference proteome</keyword>
<dbReference type="AlphaFoldDB" id="A0AAF0WPC0"/>
<evidence type="ECO:0000256" key="3">
    <source>
        <dbReference type="ARBA" id="ARBA00023125"/>
    </source>
</evidence>
<gene>
    <name evidence="9" type="ORF">DCAR_0311229</name>
</gene>
<feature type="region of interest" description="Disordered" evidence="7">
    <location>
        <begin position="198"/>
        <end position="219"/>
    </location>
</feature>
<evidence type="ECO:0000256" key="2">
    <source>
        <dbReference type="ARBA" id="ARBA00023015"/>
    </source>
</evidence>
<dbReference type="Gene3D" id="3.40.1810.10">
    <property type="entry name" value="Transcription factor, MADS-box"/>
    <property type="match status" value="1"/>
</dbReference>
<dbReference type="PRINTS" id="PR00404">
    <property type="entry name" value="MADSDOMAIN"/>
</dbReference>
<feature type="domain" description="MADS-box" evidence="8">
    <location>
        <begin position="1"/>
        <end position="56"/>
    </location>
</feature>
<dbReference type="GO" id="GO:0003677">
    <property type="term" value="F:DNA binding"/>
    <property type="evidence" value="ECO:0007669"/>
    <property type="project" value="UniProtKB-KW"/>
</dbReference>
<proteinExistence type="predicted"/>
<evidence type="ECO:0000256" key="1">
    <source>
        <dbReference type="ARBA" id="ARBA00004123"/>
    </source>
</evidence>
<feature type="coiled-coil region" evidence="6">
    <location>
        <begin position="160"/>
        <end position="187"/>
    </location>
</feature>
<evidence type="ECO:0000313" key="9">
    <source>
        <dbReference type="EMBL" id="WOG91973.1"/>
    </source>
</evidence>
<accession>A0AAF0WPC0</accession>
<keyword evidence="3" id="KW-0238">DNA-binding</keyword>
<evidence type="ECO:0000256" key="7">
    <source>
        <dbReference type="SAM" id="MobiDB-lite"/>
    </source>
</evidence>
<protein>
    <recommendedName>
        <fullName evidence="8">MADS-box domain-containing protein</fullName>
    </recommendedName>
</protein>
<sequence length="219" mass="25273">MGRKKIEIKPIKDKTNRQVTFSKRRRGLFKKVKELSILCDAEVAAIVFSNREKLSECFHGNRLSTLDAILQQYHDVSHAEGKEVAKIHESENSECAKSPVNKNLLQVQRYLDELNLDQLTVTNLEQLQSELETTLAQTRTTKVSLNTQMMEPAITLHEKAKLLMEENKLLKRKITAMEKENTDAKERDDNREVNLEFHNLADNETDRSPPQQTLSLLFQ</sequence>
<reference evidence="9" key="2">
    <citation type="submission" date="2022-03" db="EMBL/GenBank/DDBJ databases">
        <title>Draft title - Genomic analysis of global carrot germplasm unveils the trajectory of domestication and the origin of high carotenoid orange carrot.</title>
        <authorList>
            <person name="Iorizzo M."/>
            <person name="Ellison S."/>
            <person name="Senalik D."/>
            <person name="Macko-Podgorni A."/>
            <person name="Grzebelus D."/>
            <person name="Bostan H."/>
            <person name="Rolling W."/>
            <person name="Curaba J."/>
            <person name="Simon P."/>
        </authorList>
    </citation>
    <scope>NUCLEOTIDE SEQUENCE</scope>
    <source>
        <tissue evidence="9">Leaf</tissue>
    </source>
</reference>
<organism evidence="9 10">
    <name type="scientific">Daucus carota subsp. sativus</name>
    <name type="common">Carrot</name>
    <dbReference type="NCBI Taxonomy" id="79200"/>
    <lineage>
        <taxon>Eukaryota</taxon>
        <taxon>Viridiplantae</taxon>
        <taxon>Streptophyta</taxon>
        <taxon>Embryophyta</taxon>
        <taxon>Tracheophyta</taxon>
        <taxon>Spermatophyta</taxon>
        <taxon>Magnoliopsida</taxon>
        <taxon>eudicotyledons</taxon>
        <taxon>Gunneridae</taxon>
        <taxon>Pentapetalae</taxon>
        <taxon>asterids</taxon>
        <taxon>campanulids</taxon>
        <taxon>Apiales</taxon>
        <taxon>Apiaceae</taxon>
        <taxon>Apioideae</taxon>
        <taxon>Scandiceae</taxon>
        <taxon>Daucinae</taxon>
        <taxon>Daucus</taxon>
        <taxon>Daucus sect. Daucus</taxon>
    </lineage>
</organism>
<keyword evidence="2" id="KW-0805">Transcription regulation</keyword>
<reference evidence="9" key="1">
    <citation type="journal article" date="2016" name="Nat. Genet.">
        <title>A high-quality carrot genome assembly provides new insights into carotenoid accumulation and asterid genome evolution.</title>
        <authorList>
            <person name="Iorizzo M."/>
            <person name="Ellison S."/>
            <person name="Senalik D."/>
            <person name="Zeng P."/>
            <person name="Satapoomin P."/>
            <person name="Huang J."/>
            <person name="Bowman M."/>
            <person name="Iovene M."/>
            <person name="Sanseverino W."/>
            <person name="Cavagnaro P."/>
            <person name="Yildiz M."/>
            <person name="Macko-Podgorni A."/>
            <person name="Moranska E."/>
            <person name="Grzebelus E."/>
            <person name="Grzebelus D."/>
            <person name="Ashrafi H."/>
            <person name="Zheng Z."/>
            <person name="Cheng S."/>
            <person name="Spooner D."/>
            <person name="Van Deynze A."/>
            <person name="Simon P."/>
        </authorList>
    </citation>
    <scope>NUCLEOTIDE SEQUENCE</scope>
    <source>
        <tissue evidence="9">Leaf</tissue>
    </source>
</reference>
<dbReference type="PANTHER" id="PTHR48019">
    <property type="entry name" value="SERUM RESPONSE FACTOR HOMOLOG"/>
    <property type="match status" value="1"/>
</dbReference>
<dbReference type="PROSITE" id="PS50066">
    <property type="entry name" value="MADS_BOX_2"/>
    <property type="match status" value="1"/>
</dbReference>
<dbReference type="InterPro" id="IPR036879">
    <property type="entry name" value="TF_MADSbox_sf"/>
</dbReference>
<feature type="compositionally biased region" description="Basic and acidic residues" evidence="7">
    <location>
        <begin position="198"/>
        <end position="207"/>
    </location>
</feature>
<dbReference type="Proteomes" id="UP000077755">
    <property type="component" value="Chromosome 3"/>
</dbReference>
<dbReference type="GO" id="GO:0046983">
    <property type="term" value="F:protein dimerization activity"/>
    <property type="evidence" value="ECO:0007669"/>
    <property type="project" value="InterPro"/>
</dbReference>
<evidence type="ECO:0000256" key="6">
    <source>
        <dbReference type="SAM" id="Coils"/>
    </source>
</evidence>
<dbReference type="GO" id="GO:0005634">
    <property type="term" value="C:nucleus"/>
    <property type="evidence" value="ECO:0007669"/>
    <property type="project" value="UniProtKB-SubCell"/>
</dbReference>
<dbReference type="SUPFAM" id="SSF55455">
    <property type="entry name" value="SRF-like"/>
    <property type="match status" value="1"/>
</dbReference>
<name>A0AAF0WPC0_DAUCS</name>
<dbReference type="EMBL" id="CP093345">
    <property type="protein sequence ID" value="WOG91973.1"/>
    <property type="molecule type" value="Genomic_DNA"/>
</dbReference>
<dbReference type="Pfam" id="PF00319">
    <property type="entry name" value="SRF-TF"/>
    <property type="match status" value="1"/>
</dbReference>
<evidence type="ECO:0000256" key="4">
    <source>
        <dbReference type="ARBA" id="ARBA00023163"/>
    </source>
</evidence>
<comment type="subcellular location">
    <subcellularLocation>
        <location evidence="1">Nucleus</location>
    </subcellularLocation>
</comment>
<keyword evidence="4" id="KW-0804">Transcription</keyword>
<evidence type="ECO:0000259" key="8">
    <source>
        <dbReference type="PROSITE" id="PS50066"/>
    </source>
</evidence>
<keyword evidence="6" id="KW-0175">Coiled coil</keyword>
<evidence type="ECO:0000313" key="10">
    <source>
        <dbReference type="Proteomes" id="UP000077755"/>
    </source>
</evidence>
<dbReference type="InterPro" id="IPR050142">
    <property type="entry name" value="MADS-box/MEF2_TF"/>
</dbReference>
<dbReference type="KEGG" id="dcr:108215272"/>
<dbReference type="InterPro" id="IPR002100">
    <property type="entry name" value="TF_MADSbox"/>
</dbReference>
<evidence type="ECO:0000256" key="5">
    <source>
        <dbReference type="ARBA" id="ARBA00023242"/>
    </source>
</evidence>